<keyword evidence="2" id="KW-1185">Reference proteome</keyword>
<reference evidence="2" key="1">
    <citation type="submission" date="2016-08" db="EMBL/GenBank/DDBJ databases">
        <title>Complete genome sequence of the organohalide-respiring Epsilonproteobacterium Sulfurospirillum halorespirans.</title>
        <authorList>
            <person name="Goris T."/>
            <person name="Zimmermann J."/>
            <person name="Schenz B."/>
            <person name="Lemos M."/>
            <person name="Hackermueller J."/>
            <person name="Diekert G."/>
        </authorList>
    </citation>
    <scope>NUCLEOTIDE SEQUENCE [LARGE SCALE GENOMIC DNA]</scope>
    <source>
        <strain>DSM 13726</strain>
        <strain evidence="2">PCE-M2</strain>
    </source>
</reference>
<evidence type="ECO:0000313" key="1">
    <source>
        <dbReference type="EMBL" id="AOO65024.1"/>
    </source>
</evidence>
<dbReference type="RefSeq" id="WP_069477841.1">
    <property type="nucleotide sequence ID" value="NZ_CP017111.1"/>
</dbReference>
<evidence type="ECO:0000313" key="2">
    <source>
        <dbReference type="Proteomes" id="UP000094609"/>
    </source>
</evidence>
<dbReference type="AlphaFoldDB" id="A0A1D7TJG9"/>
<accession>A0A1D7TJG9</accession>
<gene>
    <name evidence="1" type="ORF">SHALO_1246</name>
</gene>
<proteinExistence type="predicted"/>
<dbReference type="STRING" id="1193502.SHALO_1246"/>
<dbReference type="Proteomes" id="UP000094609">
    <property type="component" value="Chromosome"/>
</dbReference>
<dbReference type="EMBL" id="CP017111">
    <property type="protein sequence ID" value="AOO65024.1"/>
    <property type="molecule type" value="Genomic_DNA"/>
</dbReference>
<dbReference type="PATRIC" id="fig|1193502.14.peg.1264"/>
<dbReference type="KEGG" id="shal:SHALO_1246"/>
<protein>
    <submittedName>
        <fullName evidence="1">Uncharacterized protein</fullName>
    </submittedName>
</protein>
<organism evidence="1 2">
    <name type="scientific">Sulfurospirillum halorespirans DSM 13726</name>
    <dbReference type="NCBI Taxonomy" id="1193502"/>
    <lineage>
        <taxon>Bacteria</taxon>
        <taxon>Pseudomonadati</taxon>
        <taxon>Campylobacterota</taxon>
        <taxon>Epsilonproteobacteria</taxon>
        <taxon>Campylobacterales</taxon>
        <taxon>Sulfurospirillaceae</taxon>
        <taxon>Sulfurospirillum</taxon>
    </lineage>
</organism>
<sequence>MKTLKKAWWIMVVFIGVLAYAESPKMALPFNITPEMYASFMAQNLANNLPQTFKHKDLSLIVTKVYAMQNKVFFQSTTTQYKQVLDELNKYHTLPDDLKKQCKDFSKIAMVDKGVEYYLSVEEGSKKFVVKYDKEACSESFDPAQKIFIGGYNRYGMDMNGASKKENLAKKSSN</sequence>
<name>A0A1D7TJG9_9BACT</name>